<reference evidence="2" key="1">
    <citation type="submission" date="2017-09" db="EMBL/GenBank/DDBJ databases">
        <title>Depth-based differentiation of microbial function through sediment-hosted aquifers and enrichment of novel symbionts in the deep terrestrial subsurface.</title>
        <authorList>
            <person name="Probst A.J."/>
            <person name="Ladd B."/>
            <person name="Jarett J.K."/>
            <person name="Geller-Mcgrath D.E."/>
            <person name="Sieber C.M.K."/>
            <person name="Emerson J.B."/>
            <person name="Anantharaman K."/>
            <person name="Thomas B.C."/>
            <person name="Malmstrom R."/>
            <person name="Stieglmeier M."/>
            <person name="Klingl A."/>
            <person name="Woyke T."/>
            <person name="Ryan C.M."/>
            <person name="Banfield J.F."/>
        </authorList>
    </citation>
    <scope>NUCLEOTIDE SEQUENCE [LARGE SCALE GENOMIC DNA]</scope>
</reference>
<accession>A0A2H0USL8</accession>
<organism evidence="1 2">
    <name type="scientific">Candidatus Harrisonbacteria bacterium CG10_big_fil_rev_8_21_14_0_10_40_38</name>
    <dbReference type="NCBI Taxonomy" id="1974583"/>
    <lineage>
        <taxon>Bacteria</taxon>
        <taxon>Candidatus Harrisoniibacteriota</taxon>
    </lineage>
</organism>
<proteinExistence type="predicted"/>
<dbReference type="AlphaFoldDB" id="A0A2H0USL8"/>
<evidence type="ECO:0000313" key="2">
    <source>
        <dbReference type="Proteomes" id="UP000231157"/>
    </source>
</evidence>
<gene>
    <name evidence="1" type="ORF">COU07_00690</name>
</gene>
<sequence>MDENPNFEAFSRLCAEANLCEISVIAKGLNHNVNVAGYLLTIEHCIINLDDERVVIGTHILECSGCYVFQKEHEFAICYGENVALDRAIDCHVYSFISADLSKREMDFRSWIDRRQFRT</sequence>
<protein>
    <submittedName>
        <fullName evidence="1">Uncharacterized protein</fullName>
    </submittedName>
</protein>
<name>A0A2H0USL8_9BACT</name>
<comment type="caution">
    <text evidence="1">The sequence shown here is derived from an EMBL/GenBank/DDBJ whole genome shotgun (WGS) entry which is preliminary data.</text>
</comment>
<dbReference type="Proteomes" id="UP000231157">
    <property type="component" value="Unassembled WGS sequence"/>
</dbReference>
<evidence type="ECO:0000313" key="1">
    <source>
        <dbReference type="EMBL" id="PIR89402.1"/>
    </source>
</evidence>
<dbReference type="EMBL" id="PFAZ01000001">
    <property type="protein sequence ID" value="PIR89402.1"/>
    <property type="molecule type" value="Genomic_DNA"/>
</dbReference>